<keyword evidence="1" id="KW-0479">Metal-binding</keyword>
<dbReference type="InterPro" id="IPR013083">
    <property type="entry name" value="Znf_RING/FYVE/PHD"/>
</dbReference>
<keyword evidence="3" id="KW-0862">Zinc</keyword>
<evidence type="ECO:0000256" key="2">
    <source>
        <dbReference type="ARBA" id="ARBA00022771"/>
    </source>
</evidence>
<protein>
    <recommendedName>
        <fullName evidence="6">PHD-type domain-containing protein</fullName>
    </recommendedName>
</protein>
<sequence length="176" mass="20180">FSIKMSSNCGVCGLQCSEGDFVKCTGMCGKPFHTKCVKDDVEGKKTRSYRDWRCKECRDVSSSHGSVSSVTSPAISKEFIMRVLEELKTSVFTELKTFRGEFTEFSSSVKFISEKLDENNVFMKEMREEFSALRRENEELRTKNATLASEMVSLEERVRSMEQYNGRITSRSSRYS</sequence>
<dbReference type="SUPFAM" id="SSF57903">
    <property type="entry name" value="FYVE/PHD zinc finger"/>
    <property type="match status" value="1"/>
</dbReference>
<dbReference type="InterPro" id="IPR011011">
    <property type="entry name" value="Znf_FYVE_PHD"/>
</dbReference>
<dbReference type="EMBL" id="GEBQ01010335">
    <property type="protein sequence ID" value="JAT29642.1"/>
    <property type="molecule type" value="Transcribed_RNA"/>
</dbReference>
<dbReference type="InterPro" id="IPR001965">
    <property type="entry name" value="Znf_PHD"/>
</dbReference>
<accession>A0A1B6LIB2</accession>
<dbReference type="EMBL" id="GEBQ01016550">
    <property type="protein sequence ID" value="JAT23427.1"/>
    <property type="molecule type" value="Transcribed_RNA"/>
</dbReference>
<evidence type="ECO:0000259" key="6">
    <source>
        <dbReference type="PROSITE" id="PS50016"/>
    </source>
</evidence>
<dbReference type="InterPro" id="IPR019787">
    <property type="entry name" value="Znf_PHD-finger"/>
</dbReference>
<dbReference type="Pfam" id="PF00628">
    <property type="entry name" value="PHD"/>
    <property type="match status" value="1"/>
</dbReference>
<dbReference type="PROSITE" id="PS50016">
    <property type="entry name" value="ZF_PHD_2"/>
    <property type="match status" value="1"/>
</dbReference>
<dbReference type="InterPro" id="IPR019786">
    <property type="entry name" value="Zinc_finger_PHD-type_CS"/>
</dbReference>
<evidence type="ECO:0000313" key="8">
    <source>
        <dbReference type="EMBL" id="JAT29642.1"/>
    </source>
</evidence>
<gene>
    <name evidence="8" type="ORF">g.211</name>
    <name evidence="7" type="ORF">g.212</name>
</gene>
<feature type="domain" description="PHD-type" evidence="6">
    <location>
        <begin position="6"/>
        <end position="60"/>
    </location>
</feature>
<dbReference type="GO" id="GO:0008270">
    <property type="term" value="F:zinc ion binding"/>
    <property type="evidence" value="ECO:0007669"/>
    <property type="project" value="UniProtKB-KW"/>
</dbReference>
<keyword evidence="5" id="KW-0175">Coiled coil</keyword>
<name>A0A1B6LIB2_9HEMI</name>
<organism evidence="7">
    <name type="scientific">Graphocephala atropunctata</name>
    <dbReference type="NCBI Taxonomy" id="36148"/>
    <lineage>
        <taxon>Eukaryota</taxon>
        <taxon>Metazoa</taxon>
        <taxon>Ecdysozoa</taxon>
        <taxon>Arthropoda</taxon>
        <taxon>Hexapoda</taxon>
        <taxon>Insecta</taxon>
        <taxon>Pterygota</taxon>
        <taxon>Neoptera</taxon>
        <taxon>Paraneoptera</taxon>
        <taxon>Hemiptera</taxon>
        <taxon>Auchenorrhyncha</taxon>
        <taxon>Membracoidea</taxon>
        <taxon>Cicadellidae</taxon>
        <taxon>Cicadellinae</taxon>
        <taxon>Cicadellini</taxon>
        <taxon>Graphocephala</taxon>
    </lineage>
</organism>
<evidence type="ECO:0000256" key="3">
    <source>
        <dbReference type="ARBA" id="ARBA00022833"/>
    </source>
</evidence>
<dbReference type="CDD" id="cd15517">
    <property type="entry name" value="PHD_TCF19_like"/>
    <property type="match status" value="1"/>
</dbReference>
<dbReference type="SMART" id="SM00249">
    <property type="entry name" value="PHD"/>
    <property type="match status" value="1"/>
</dbReference>
<evidence type="ECO:0000256" key="1">
    <source>
        <dbReference type="ARBA" id="ARBA00022723"/>
    </source>
</evidence>
<reference evidence="7" key="1">
    <citation type="submission" date="2015-11" db="EMBL/GenBank/DDBJ databases">
        <title>De novo transcriptome assembly of four potential Pierce s Disease insect vectors from Arizona vineyards.</title>
        <authorList>
            <person name="Tassone E.E."/>
        </authorList>
    </citation>
    <scope>NUCLEOTIDE SEQUENCE</scope>
</reference>
<evidence type="ECO:0000313" key="7">
    <source>
        <dbReference type="EMBL" id="JAT23427.1"/>
    </source>
</evidence>
<dbReference type="Gene3D" id="3.30.40.10">
    <property type="entry name" value="Zinc/RING finger domain, C3HC4 (zinc finger)"/>
    <property type="match status" value="1"/>
</dbReference>
<keyword evidence="2 4" id="KW-0863">Zinc-finger</keyword>
<proteinExistence type="predicted"/>
<evidence type="ECO:0000256" key="4">
    <source>
        <dbReference type="PROSITE-ProRule" id="PRU00146"/>
    </source>
</evidence>
<evidence type="ECO:0000256" key="5">
    <source>
        <dbReference type="SAM" id="Coils"/>
    </source>
</evidence>
<feature type="non-terminal residue" evidence="7">
    <location>
        <position position="1"/>
    </location>
</feature>
<feature type="coiled-coil region" evidence="5">
    <location>
        <begin position="123"/>
        <end position="157"/>
    </location>
</feature>
<dbReference type="PROSITE" id="PS01359">
    <property type="entry name" value="ZF_PHD_1"/>
    <property type="match status" value="1"/>
</dbReference>
<dbReference type="AlphaFoldDB" id="A0A1B6LIB2"/>